<dbReference type="SMART" id="SM00363">
    <property type="entry name" value="S4"/>
    <property type="match status" value="1"/>
</dbReference>
<dbReference type="RefSeq" id="WP_072886808.1">
    <property type="nucleotide sequence ID" value="NZ_FQVW01000001.1"/>
</dbReference>
<dbReference type="PANTHER" id="PTHR13633:SF3">
    <property type="entry name" value="MITOCHONDRIAL TRANSCRIPTION RESCUE FACTOR 1"/>
    <property type="match status" value="1"/>
</dbReference>
<dbReference type="STRING" id="930117.SAMN05216225_100167"/>
<evidence type="ECO:0000256" key="1">
    <source>
        <dbReference type="PROSITE-ProRule" id="PRU00182"/>
    </source>
</evidence>
<keyword evidence="4" id="KW-1185">Reference proteome</keyword>
<gene>
    <name evidence="3" type="ORF">SAMN05216225_100167</name>
</gene>
<dbReference type="GO" id="GO:0003723">
    <property type="term" value="F:RNA binding"/>
    <property type="evidence" value="ECO:0007669"/>
    <property type="project" value="UniProtKB-KW"/>
</dbReference>
<name>A0A1M5C4Y5_9BACI</name>
<dbReference type="InterPro" id="IPR002942">
    <property type="entry name" value="S4_RNA-bd"/>
</dbReference>
<protein>
    <submittedName>
        <fullName evidence="3">RNA-binding protein YlmH, contains S4-like domain</fullName>
    </submittedName>
</protein>
<dbReference type="InterPro" id="IPR040591">
    <property type="entry name" value="RqcP2_RBD"/>
</dbReference>
<reference evidence="3 4" key="1">
    <citation type="submission" date="2016-11" db="EMBL/GenBank/DDBJ databases">
        <authorList>
            <person name="Jaros S."/>
            <person name="Januszkiewicz K."/>
            <person name="Wedrychowicz H."/>
        </authorList>
    </citation>
    <scope>NUCLEOTIDE SEQUENCE [LARGE SCALE GENOMIC DNA]</scope>
    <source>
        <strain evidence="3 4">IBRC-M 10683</strain>
    </source>
</reference>
<dbReference type="EMBL" id="FQVW01000001">
    <property type="protein sequence ID" value="SHF49834.1"/>
    <property type="molecule type" value="Genomic_DNA"/>
</dbReference>
<evidence type="ECO:0000313" key="4">
    <source>
        <dbReference type="Proteomes" id="UP000183988"/>
    </source>
</evidence>
<evidence type="ECO:0000313" key="3">
    <source>
        <dbReference type="EMBL" id="SHF49834.1"/>
    </source>
</evidence>
<dbReference type="PROSITE" id="PS50889">
    <property type="entry name" value="S4"/>
    <property type="match status" value="1"/>
</dbReference>
<accession>A0A1M5C4Y5</accession>
<organism evidence="3 4">
    <name type="scientific">Ornithinibacillus halophilus</name>
    <dbReference type="NCBI Taxonomy" id="930117"/>
    <lineage>
        <taxon>Bacteria</taxon>
        <taxon>Bacillati</taxon>
        <taxon>Bacillota</taxon>
        <taxon>Bacilli</taxon>
        <taxon>Bacillales</taxon>
        <taxon>Bacillaceae</taxon>
        <taxon>Ornithinibacillus</taxon>
    </lineage>
</organism>
<dbReference type="InterPro" id="IPR048443">
    <property type="entry name" value="RqcP2_N"/>
</dbReference>
<evidence type="ECO:0000259" key="2">
    <source>
        <dbReference type="SMART" id="SM00363"/>
    </source>
</evidence>
<dbReference type="AlphaFoldDB" id="A0A1M5C4Y5"/>
<dbReference type="InterPro" id="IPR012677">
    <property type="entry name" value="Nucleotide-bd_a/b_plait_sf"/>
</dbReference>
<proteinExistence type="predicted"/>
<dbReference type="Gene3D" id="3.30.1370.160">
    <property type="match status" value="1"/>
</dbReference>
<keyword evidence="1" id="KW-0694">RNA-binding</keyword>
<dbReference type="Gene3D" id="3.10.290.10">
    <property type="entry name" value="RNA-binding S4 domain"/>
    <property type="match status" value="1"/>
</dbReference>
<dbReference type="Pfam" id="PF01479">
    <property type="entry name" value="S4"/>
    <property type="match status" value="1"/>
</dbReference>
<dbReference type="Pfam" id="PF17774">
    <property type="entry name" value="YlmH_RBD"/>
    <property type="match status" value="1"/>
</dbReference>
<sequence>MDIYQHFRKDEHEFIDQVLSWKEEVERSFQRRLTNFLDPRQQQILEDVIGSTNDEIQIKFFGGGQYSERRRAIIAPYYEEIEIVDFQLALIQASYNVKFISLAHRDIMGAFLSLGLKREKLGDIYVDNGIIQIIMADEISSYVLTNLTGIKRANLTFEEKPLSNFTEKEPEWIETDKTVSSLRLDALIKEIYNVSRKDATEFIKKKFVKVNFKVVEDAKFTLQENDIISLRGKGRSKFVHYNGTTKKDKLRITIAKLQD</sequence>
<feature type="domain" description="RNA-binding S4" evidence="2">
    <location>
        <begin position="182"/>
        <end position="244"/>
    </location>
</feature>
<dbReference type="SUPFAM" id="SSF55174">
    <property type="entry name" value="Alpha-L RNA-binding motif"/>
    <property type="match status" value="1"/>
</dbReference>
<dbReference type="Proteomes" id="UP000183988">
    <property type="component" value="Unassembled WGS sequence"/>
</dbReference>
<dbReference type="OrthoDB" id="9812787at2"/>
<dbReference type="InterPro" id="IPR036986">
    <property type="entry name" value="S4_RNA-bd_sf"/>
</dbReference>
<dbReference type="Gene3D" id="3.30.70.330">
    <property type="match status" value="1"/>
</dbReference>
<dbReference type="PANTHER" id="PTHR13633">
    <property type="entry name" value="MITOCHONDRIAL TRANSCRIPTION RESCUE FACTOR 1"/>
    <property type="match status" value="1"/>
</dbReference>
<dbReference type="Pfam" id="PF21278">
    <property type="entry name" value="YlmH_1st"/>
    <property type="match status" value="1"/>
</dbReference>